<evidence type="ECO:0000256" key="1">
    <source>
        <dbReference type="ARBA" id="ARBA00022737"/>
    </source>
</evidence>
<organism evidence="4 5">
    <name type="scientific">Levilactobacillus hammesii DSM 16381</name>
    <dbReference type="NCBI Taxonomy" id="1423753"/>
    <lineage>
        <taxon>Bacteria</taxon>
        <taxon>Bacillati</taxon>
        <taxon>Bacillota</taxon>
        <taxon>Bacilli</taxon>
        <taxon>Lactobacillales</taxon>
        <taxon>Lactobacillaceae</taxon>
        <taxon>Levilactobacillus</taxon>
    </lineage>
</organism>
<keyword evidence="2" id="KW-0802">TPR repeat</keyword>
<gene>
    <name evidence="4" type="ORF">FD28_GL000322</name>
</gene>
<dbReference type="InterPro" id="IPR019734">
    <property type="entry name" value="TPR_rpt"/>
</dbReference>
<dbReference type="STRING" id="1423753.FD28_GL000322"/>
<sequence length="233" mass="25868">MKMTEQHTNQGRDQDKQRSEQMVHQLVQRIDSHPGDVEAYYELATVLVDLNSFAQAEELLMKALGLFAAQPAAVEKLHYGLGNVYYAAQDYTKAIAQFDQLGAQLKGAGYLMMAQSYMASGDHKRALVFGLTALGSQTKDVATLQVVAENLLALGNMAQAAQYYDQVLQLDAHNGRANFDRGLVAMVQGEDYAAYFKTAKALDPDYFEKGQKKLADIERFIQTQKGQKDQTQS</sequence>
<dbReference type="Proteomes" id="UP000051580">
    <property type="component" value="Unassembled WGS sequence"/>
</dbReference>
<dbReference type="Pfam" id="PF13432">
    <property type="entry name" value="TPR_16"/>
    <property type="match status" value="2"/>
</dbReference>
<keyword evidence="5" id="KW-1185">Reference proteome</keyword>
<accession>A0A0R1UNF9</accession>
<evidence type="ECO:0000313" key="4">
    <source>
        <dbReference type="EMBL" id="KRL94745.1"/>
    </source>
</evidence>
<keyword evidence="1" id="KW-0677">Repeat</keyword>
<name>A0A0R1UNF9_9LACO</name>
<evidence type="ECO:0000313" key="5">
    <source>
        <dbReference type="Proteomes" id="UP000051580"/>
    </source>
</evidence>
<dbReference type="PANTHER" id="PTHR45586:SF1">
    <property type="entry name" value="LIPOPOLYSACCHARIDE ASSEMBLY PROTEIN B"/>
    <property type="match status" value="1"/>
</dbReference>
<feature type="compositionally biased region" description="Basic and acidic residues" evidence="3">
    <location>
        <begin position="10"/>
        <end position="21"/>
    </location>
</feature>
<dbReference type="SUPFAM" id="SSF48452">
    <property type="entry name" value="TPR-like"/>
    <property type="match status" value="1"/>
</dbReference>
<feature type="region of interest" description="Disordered" evidence="3">
    <location>
        <begin position="1"/>
        <end position="23"/>
    </location>
</feature>
<dbReference type="SMART" id="SM00028">
    <property type="entry name" value="TPR"/>
    <property type="match status" value="4"/>
</dbReference>
<dbReference type="PANTHER" id="PTHR45586">
    <property type="entry name" value="TPR REPEAT-CONTAINING PROTEIN PA4667"/>
    <property type="match status" value="1"/>
</dbReference>
<evidence type="ECO:0000256" key="3">
    <source>
        <dbReference type="SAM" id="MobiDB-lite"/>
    </source>
</evidence>
<evidence type="ECO:0000256" key="2">
    <source>
        <dbReference type="ARBA" id="ARBA00022803"/>
    </source>
</evidence>
<dbReference type="EMBL" id="AZFS01000054">
    <property type="protein sequence ID" value="KRL94745.1"/>
    <property type="molecule type" value="Genomic_DNA"/>
</dbReference>
<proteinExistence type="predicted"/>
<protein>
    <submittedName>
        <fullName evidence="4">TPR repeat-containing protein</fullName>
    </submittedName>
</protein>
<dbReference type="InterPro" id="IPR011990">
    <property type="entry name" value="TPR-like_helical_dom_sf"/>
</dbReference>
<dbReference type="Gene3D" id="1.25.40.10">
    <property type="entry name" value="Tetratricopeptide repeat domain"/>
    <property type="match status" value="2"/>
</dbReference>
<dbReference type="InterPro" id="IPR051012">
    <property type="entry name" value="CellSynth/LPSAsmb/PSIAsmb"/>
</dbReference>
<comment type="caution">
    <text evidence="4">The sequence shown here is derived from an EMBL/GenBank/DDBJ whole genome shotgun (WGS) entry which is preliminary data.</text>
</comment>
<dbReference type="PATRIC" id="fig|1423753.3.peg.334"/>
<reference evidence="4 5" key="1">
    <citation type="journal article" date="2015" name="Genome Announc.">
        <title>Expanding the biotechnology potential of lactobacilli through comparative genomics of 213 strains and associated genera.</title>
        <authorList>
            <person name="Sun Z."/>
            <person name="Harris H.M."/>
            <person name="McCann A."/>
            <person name="Guo C."/>
            <person name="Argimon S."/>
            <person name="Zhang W."/>
            <person name="Yang X."/>
            <person name="Jeffery I.B."/>
            <person name="Cooney J.C."/>
            <person name="Kagawa T.F."/>
            <person name="Liu W."/>
            <person name="Song Y."/>
            <person name="Salvetti E."/>
            <person name="Wrobel A."/>
            <person name="Rasinkangas P."/>
            <person name="Parkhill J."/>
            <person name="Rea M.C."/>
            <person name="O'Sullivan O."/>
            <person name="Ritari J."/>
            <person name="Douillard F.P."/>
            <person name="Paul Ross R."/>
            <person name="Yang R."/>
            <person name="Briner A.E."/>
            <person name="Felis G.E."/>
            <person name="de Vos W.M."/>
            <person name="Barrangou R."/>
            <person name="Klaenhammer T.R."/>
            <person name="Caufield P.W."/>
            <person name="Cui Y."/>
            <person name="Zhang H."/>
            <person name="O'Toole P.W."/>
        </authorList>
    </citation>
    <scope>NUCLEOTIDE SEQUENCE [LARGE SCALE GENOMIC DNA]</scope>
    <source>
        <strain evidence="4 5">DSM 16381</strain>
    </source>
</reference>
<dbReference type="AlphaFoldDB" id="A0A0R1UNF9"/>